<keyword evidence="7" id="KW-0997">Cell inner membrane</keyword>
<dbReference type="AlphaFoldDB" id="A0A516SM26"/>
<evidence type="ECO:0000256" key="4">
    <source>
        <dbReference type="ARBA" id="ARBA00023136"/>
    </source>
</evidence>
<evidence type="ECO:0000256" key="3">
    <source>
        <dbReference type="ARBA" id="ARBA00022989"/>
    </source>
</evidence>
<dbReference type="PANTHER" id="PTHR30518:SF2">
    <property type="entry name" value="ENDOLYTIC MUREIN TRANSGLYCOSYLASE"/>
    <property type="match status" value="1"/>
</dbReference>
<name>A0A516SM26_9NEIS</name>
<feature type="site" description="Important for catalytic activity" evidence="7">
    <location>
        <position position="205"/>
    </location>
</feature>
<sequence>MVLLVLVPAGAYVWRYIHTPQPLAELPRSFVVERGGNMRTVANQLEAEGLLEHPWLLTIIARLNGDAMRIKAGSYELSQPLTPLELLAKLTDGDVSSASLTIVEGWNWRQVKAALARDPDLRHDSAAMDDAALLAALGSKAQSPEGLFFPDTYHFAKQSSDVQVLKRAQEAMERQLKAAWGARAANLPLASPYEALTLASIIEKETGAARDRSMISSVFMNRLAQGMRLQTDPTVIYGLGERFDGNLRRVDLETDTPWNTYTRGGLPPTPIAMPGQAALLAATRPAQSQALYFVAKGDGSSYFSTTLTEHNQAVRRYQLGAK</sequence>
<keyword evidence="3 7" id="KW-1133">Transmembrane helix</keyword>
<comment type="catalytic activity">
    <reaction evidence="7">
        <text>a peptidoglycan chain = a peptidoglycan chain with N-acetyl-1,6-anhydromuramyl-[peptide] at the reducing end + a peptidoglycan chain with N-acetylglucosamine at the non-reducing end.</text>
        <dbReference type="EC" id="4.2.2.29"/>
    </reaction>
</comment>
<dbReference type="HAMAP" id="MF_02065">
    <property type="entry name" value="MltG"/>
    <property type="match status" value="1"/>
</dbReference>
<evidence type="ECO:0000313" key="9">
    <source>
        <dbReference type="Proteomes" id="UP000317550"/>
    </source>
</evidence>
<evidence type="ECO:0000313" key="8">
    <source>
        <dbReference type="EMBL" id="QDQ29214.1"/>
    </source>
</evidence>
<dbReference type="KEGG" id="cari:FNU76_04665"/>
<dbReference type="EC" id="4.2.2.29" evidence="7"/>
<dbReference type="GO" id="GO:0005886">
    <property type="term" value="C:plasma membrane"/>
    <property type="evidence" value="ECO:0007669"/>
    <property type="project" value="UniProtKB-UniRule"/>
</dbReference>
<protein>
    <recommendedName>
        <fullName evidence="7">Endolytic murein transglycosylase</fullName>
        <ecNumber evidence="7">4.2.2.29</ecNumber>
    </recommendedName>
    <alternativeName>
        <fullName evidence="7">Peptidoglycan lytic transglycosylase</fullName>
    </alternativeName>
    <alternativeName>
        <fullName evidence="7">Peptidoglycan polymerization terminase</fullName>
    </alternativeName>
</protein>
<keyword evidence="4 7" id="KW-0472">Membrane</keyword>
<comment type="similarity">
    <text evidence="7">Belongs to the transglycosylase MltG family.</text>
</comment>
<dbReference type="Proteomes" id="UP000317550">
    <property type="component" value="Chromosome"/>
</dbReference>
<comment type="function">
    <text evidence="7">Functions as a peptidoglycan terminase that cleaves nascent peptidoglycan strands endolytically to terminate their elongation.</text>
</comment>
<dbReference type="PANTHER" id="PTHR30518">
    <property type="entry name" value="ENDOLYTIC MUREIN TRANSGLYCOSYLASE"/>
    <property type="match status" value="1"/>
</dbReference>
<proteinExistence type="inferred from homology"/>
<keyword evidence="1 7" id="KW-1003">Cell membrane</keyword>
<keyword evidence="5 7" id="KW-0456">Lyase</keyword>
<dbReference type="InterPro" id="IPR003770">
    <property type="entry name" value="MLTG-like"/>
</dbReference>
<reference evidence="9" key="1">
    <citation type="submission" date="2019-07" db="EMBL/GenBank/DDBJ databases">
        <title>Chitinimonas sp. nov., isolated from Ny-Alesund, arctica soil.</title>
        <authorList>
            <person name="Xu Q."/>
            <person name="Peng F."/>
        </authorList>
    </citation>
    <scope>NUCLEOTIDE SEQUENCE [LARGE SCALE GENOMIC DNA]</scope>
    <source>
        <strain evidence="9">R3-44</strain>
    </source>
</reference>
<dbReference type="EMBL" id="CP041730">
    <property type="protein sequence ID" value="QDQ29214.1"/>
    <property type="molecule type" value="Genomic_DNA"/>
</dbReference>
<organism evidence="8 9">
    <name type="scientific">Chitinimonas arctica</name>
    <dbReference type="NCBI Taxonomy" id="2594795"/>
    <lineage>
        <taxon>Bacteria</taxon>
        <taxon>Pseudomonadati</taxon>
        <taxon>Pseudomonadota</taxon>
        <taxon>Betaproteobacteria</taxon>
        <taxon>Neisseriales</taxon>
        <taxon>Chitinibacteraceae</taxon>
        <taxon>Chitinimonas</taxon>
    </lineage>
</organism>
<evidence type="ECO:0000256" key="2">
    <source>
        <dbReference type="ARBA" id="ARBA00022692"/>
    </source>
</evidence>
<dbReference type="Pfam" id="PF02618">
    <property type="entry name" value="YceG"/>
    <property type="match status" value="1"/>
</dbReference>
<dbReference type="OrthoDB" id="9814591at2"/>
<dbReference type="Gene3D" id="3.30.1490.480">
    <property type="entry name" value="Endolytic murein transglycosylase"/>
    <property type="match status" value="1"/>
</dbReference>
<evidence type="ECO:0000256" key="6">
    <source>
        <dbReference type="ARBA" id="ARBA00023316"/>
    </source>
</evidence>
<keyword evidence="9" id="KW-1185">Reference proteome</keyword>
<dbReference type="Gene3D" id="3.30.160.60">
    <property type="entry name" value="Classic Zinc Finger"/>
    <property type="match status" value="1"/>
</dbReference>
<evidence type="ECO:0000256" key="5">
    <source>
        <dbReference type="ARBA" id="ARBA00023239"/>
    </source>
</evidence>
<evidence type="ECO:0000256" key="1">
    <source>
        <dbReference type="ARBA" id="ARBA00022475"/>
    </source>
</evidence>
<dbReference type="NCBIfam" id="TIGR00247">
    <property type="entry name" value="endolytic transglycosylase MltG"/>
    <property type="match status" value="1"/>
</dbReference>
<accession>A0A516SM26</accession>
<dbReference type="GO" id="GO:0009252">
    <property type="term" value="P:peptidoglycan biosynthetic process"/>
    <property type="evidence" value="ECO:0007669"/>
    <property type="project" value="UniProtKB-UniRule"/>
</dbReference>
<dbReference type="CDD" id="cd08010">
    <property type="entry name" value="MltG_like"/>
    <property type="match status" value="1"/>
</dbReference>
<evidence type="ECO:0000256" key="7">
    <source>
        <dbReference type="HAMAP-Rule" id="MF_02065"/>
    </source>
</evidence>
<dbReference type="GO" id="GO:0008932">
    <property type="term" value="F:lytic endotransglycosylase activity"/>
    <property type="evidence" value="ECO:0007669"/>
    <property type="project" value="UniProtKB-UniRule"/>
</dbReference>
<dbReference type="GO" id="GO:0071555">
    <property type="term" value="P:cell wall organization"/>
    <property type="evidence" value="ECO:0007669"/>
    <property type="project" value="UniProtKB-KW"/>
</dbReference>
<keyword evidence="2 7" id="KW-0812">Transmembrane</keyword>
<keyword evidence="6 7" id="KW-0961">Cell wall biogenesis/degradation</keyword>
<gene>
    <name evidence="7 8" type="primary">mltG</name>
    <name evidence="8" type="ORF">FNU76_04665</name>
</gene>